<evidence type="ECO:0000313" key="1">
    <source>
        <dbReference type="EMBL" id="ALT58005.1"/>
    </source>
</evidence>
<dbReference type="Proteomes" id="UP000224832">
    <property type="component" value="Segment"/>
</dbReference>
<evidence type="ECO:0000313" key="2">
    <source>
        <dbReference type="Proteomes" id="UP000224832"/>
    </source>
</evidence>
<keyword evidence="2" id="KW-1185">Reference proteome</keyword>
<protein>
    <recommendedName>
        <fullName evidence="3">Virion structural protein</fullName>
    </recommendedName>
</protein>
<proteinExistence type="predicted"/>
<gene>
    <name evidence="1" type="ORF">SM1_012</name>
</gene>
<dbReference type="EMBL" id="KU245542">
    <property type="protein sequence ID" value="ALT58005.1"/>
    <property type="molecule type" value="Genomic_DNA"/>
</dbReference>
<organism evidence="1 2">
    <name type="scientific">Pseudomonas phage SM1</name>
    <dbReference type="NCBI Taxonomy" id="1772332"/>
    <lineage>
        <taxon>Viruses</taxon>
        <taxon>Duplodnaviria</taxon>
        <taxon>Heunggongvirae</taxon>
        <taxon>Uroviricota</taxon>
        <taxon>Caudoviricetes</taxon>
        <taxon>Samunavirus</taxon>
        <taxon>Samunavirus SM1</taxon>
    </lineage>
</organism>
<name>A0A0U2KZ01_9CAUD</name>
<reference evidence="1 2" key="1">
    <citation type="submission" date="2015-12" db="EMBL/GenBank/DDBJ databases">
        <title>In silico genomic study of Pseudomonas phage SM1.</title>
        <authorList>
            <person name="Zawawi N.A.M."/>
            <person name="Mat-Arip Y."/>
            <person name="Wan-Jauhari W.K."/>
            <person name="Fauzi A.A."/>
            <person name="Yee F.J."/>
        </authorList>
    </citation>
    <scope>NUCLEOTIDE SEQUENCE [LARGE SCALE GENOMIC DNA]</scope>
</reference>
<sequence length="328" mass="35760">MAYQTGPVSTISELIDTMVNFAAANGWTKDTISGGGNGWALHSASGGYWSFRYGQGPTVDAENGNPFGQAIAQNQGFYVYNNTGFNAALPAHRQPGWSASNYPAAGGWFDLKQAGPYTTYWLFVTEQYVHLVVEVQSKVYAHFGIGTLDKRGSSYGGGFYTQHHKLSYNPSSSEGNGLSDAATQYVWDSFRSVNNSRCQVDIRDGEIAGRELLGVYTNNAGAGDRGWSALGHGSDTYHPDDSYLDASANQMTGETVLIPNRVYMIGNQSRLRPLGEVADFAFCDMSFCSPAQVQIYGSEEWIVFPAFRVGISALTSSLQRGNAYRIRR</sequence>
<dbReference type="OrthoDB" id="6562at10239"/>
<evidence type="ECO:0008006" key="3">
    <source>
        <dbReference type="Google" id="ProtNLM"/>
    </source>
</evidence>
<accession>A0A0U2KZ01</accession>